<feature type="compositionally biased region" description="Basic and acidic residues" evidence="1">
    <location>
        <begin position="715"/>
        <end position="751"/>
    </location>
</feature>
<feature type="compositionally biased region" description="Acidic residues" evidence="1">
    <location>
        <begin position="527"/>
        <end position="537"/>
    </location>
</feature>
<protein>
    <submittedName>
        <fullName evidence="4">Glutamate-rich protein 3 isoform X1</fullName>
    </submittedName>
</protein>
<feature type="region of interest" description="Disordered" evidence="1">
    <location>
        <begin position="503"/>
        <end position="751"/>
    </location>
</feature>
<dbReference type="InterPro" id="IPR048257">
    <property type="entry name" value="DUF4590"/>
</dbReference>
<dbReference type="RefSeq" id="XP_070448226.1">
    <property type="nucleotide sequence ID" value="XM_070592125.1"/>
</dbReference>
<feature type="compositionally biased region" description="Acidic residues" evidence="1">
    <location>
        <begin position="667"/>
        <end position="676"/>
    </location>
</feature>
<feature type="region of interest" description="Disordered" evidence="1">
    <location>
        <begin position="979"/>
        <end position="1175"/>
    </location>
</feature>
<evidence type="ECO:0000259" key="2">
    <source>
        <dbReference type="Pfam" id="PF15257"/>
    </source>
</evidence>
<feature type="compositionally biased region" description="Basic and acidic residues" evidence="1">
    <location>
        <begin position="1225"/>
        <end position="1250"/>
    </location>
</feature>
<feature type="compositionally biased region" description="Basic and acidic residues" evidence="1">
    <location>
        <begin position="983"/>
        <end position="992"/>
    </location>
</feature>
<feature type="region of interest" description="Disordered" evidence="1">
    <location>
        <begin position="1"/>
        <end position="29"/>
    </location>
</feature>
<gene>
    <name evidence="4" type="primary">ERICH3</name>
</gene>
<dbReference type="InterPro" id="IPR027962">
    <property type="entry name" value="ERICH3"/>
</dbReference>
<feature type="compositionally biased region" description="Basic and acidic residues" evidence="1">
    <location>
        <begin position="1026"/>
        <end position="1055"/>
    </location>
</feature>
<dbReference type="PANTHER" id="PTHR23034">
    <property type="entry name" value="GLUTAMATE-RICH PROTEIN 3"/>
    <property type="match status" value="1"/>
</dbReference>
<accession>A0ABM4M6A9</accession>
<feature type="compositionally biased region" description="Basic and acidic residues" evidence="1">
    <location>
        <begin position="581"/>
        <end position="591"/>
    </location>
</feature>
<feature type="region of interest" description="Disordered" evidence="1">
    <location>
        <begin position="811"/>
        <end position="937"/>
    </location>
</feature>
<feature type="compositionally biased region" description="Basic and acidic residues" evidence="1">
    <location>
        <begin position="828"/>
        <end position="875"/>
    </location>
</feature>
<reference evidence="4" key="1">
    <citation type="submission" date="2025-08" db="UniProtKB">
        <authorList>
            <consortium name="RefSeq"/>
        </authorList>
    </citation>
    <scope>IDENTIFICATION</scope>
    <source>
        <tissue evidence="4">Blood</tissue>
    </source>
</reference>
<sequence length="1593" mass="176330">MHHTAAAPSPYSLTSSHYPALPSPGPSRKHTSLNRLLAAYNSLTDKHLAGYFNNTRIRRHLLRSGLITRSGRILSEKEYKLNIMKRDHQKYIRECLAQAIFHKVLDMERYHQLEIRKKLETLARKERIQRFKGEPTRWSIENNMPILSPHPPVGPKTNRGHSVLVDEGHSSLTALTAPRPYTAPGNMQPPIRLQPLPSNPAIGTVPKMTSGSRSKASLLENEAPFPIGGKKAVMKFRNSMDNSQGMNRYQFPNINNYMMPIPPPPPPHSGTITRGNRPETWRRRRFRPITAPNGLEPLFTKDSRRIHNKTPLHSNAAITMIYLGKNVHLSYDDPDFRDEIKVYQQHCGGENLCVYKGKLLEKETFQFISKRHHGFPFSLTFFLNGIQVNRLSSCCEYKHRKGSRLGGKRGYFGFVCVERSSPCYKCIIAMGLDKKPTSPKLRKEKSIEKREELKKGEGKLKKDREYMMPRRNEMEGSKTSASAIFSAQEEKTGFPEVRTAVEEMELRGKPGQDVWEDDQENILKYEYEEDFEADEEKQDEKANEEGQADDQMNGMSKSPSDDEKDNLDPEKESETSWQKAPDADDNVKDEGDGCSESELEEDKQDIKTASSTSSRSHSYSSCSEDESALGDREIHTENSPNESARSSSSQDLNENDEPGKPHLPIEDPLEIDTEDQEMIKADVETKPLPIEESLENVLEEETKKETPEIAEGSSEESREHVSKEEKEKDKSKLWEGSTDKAKDKKAGARRVEQGVGQIIDEAVEPGCHCLDDAKSGVSSPDEGEKCSRRPDMDTGAAPNGNLMMVMMEESPAFDSNKESKQAVSEMSTLEKTEAVEEDEVPRGRDADIIEEKGDVALREEAGAAEVPLDRWKPEAEQSAIVGQFTEEREIPQGIASGAEVAVEGDKRLDKEGLNPMGKEAVRHSGGLNEDQAPEEQALTQTVLQTEKATPEEEQGLEKVVLASKAAALTFEHIPEAAALREAVTPEKGESERGAAVSEAGPEKPHVEDSEEEAFTDLEDMGPVEHTASEREDGSEEAVLRREETAKERKAIRELETPLSPSTSEKVQATQMGVSEDSLEELCEEDVEREKVESEAESNRENDRKEMLPGELDAATETRKAERPKTTLGETESEREEVTRANAFQDEEQKCKGGERETVREGRPEEETQAPQNEMECDAENEALVGTSKLIEDTGPQGEDSLKEGQVTMFEAAPGFEKSLEDITALRKEGGGERLRDGGDREQEGRAELLGRENMVPPEKENRVSSEQDEGPGPEGEGMLGAPESELAGEAQAPEARMTATGEAMEWAAKGQDGLAGWEGRENKEPLQGPEGVGVMTMTQEDVPEGDSMMAGKLSVEVMVEDPEEEVDKKCTLGTGVMRNRATEGDRSLRGGVAVAEEALHQGGGAAEKSEVLADLKTAEGKTEAEKAASFLDVAGEETCHQADEFLGKTAAAEKVVAEEIELSREEVPVVEKVPVTWAPEVGVGALGGRSDLEGKAPQPGQDQEDREAETTQRAESAGKEPGAGSCGGRQEWGTAEGFRLELSQEREPELRRESLLDGETLPVKPDCTGIQEKQEQTVQRESDTDISLNSRRA</sequence>
<feature type="compositionally biased region" description="Low complexity" evidence="1">
    <location>
        <begin position="610"/>
        <end position="622"/>
    </location>
</feature>
<dbReference type="PANTHER" id="PTHR23034:SF2">
    <property type="entry name" value="GLUTAMATE-RICH PROTEIN 3"/>
    <property type="match status" value="1"/>
</dbReference>
<feature type="compositionally biased region" description="Acidic residues" evidence="1">
    <location>
        <begin position="592"/>
        <end position="603"/>
    </location>
</feature>
<feature type="compositionally biased region" description="Basic and acidic residues" evidence="1">
    <location>
        <begin position="1508"/>
        <end position="1518"/>
    </location>
</feature>
<feature type="compositionally biased region" description="Basic and acidic residues" evidence="1">
    <location>
        <begin position="903"/>
        <end position="912"/>
    </location>
</feature>
<organism evidence="3 4">
    <name type="scientific">Equus przewalskii</name>
    <name type="common">Przewalski's horse</name>
    <name type="synonym">Equus caballus przewalskii</name>
    <dbReference type="NCBI Taxonomy" id="9798"/>
    <lineage>
        <taxon>Eukaryota</taxon>
        <taxon>Metazoa</taxon>
        <taxon>Chordata</taxon>
        <taxon>Craniata</taxon>
        <taxon>Vertebrata</taxon>
        <taxon>Euteleostomi</taxon>
        <taxon>Mammalia</taxon>
        <taxon>Eutheria</taxon>
        <taxon>Laurasiatheria</taxon>
        <taxon>Perissodactyla</taxon>
        <taxon>Equidae</taxon>
        <taxon>Equus</taxon>
    </lineage>
</organism>
<dbReference type="Proteomes" id="UP001652662">
    <property type="component" value="Chromosome 24"/>
</dbReference>
<keyword evidence="3" id="KW-1185">Reference proteome</keyword>
<feature type="compositionally biased region" description="Polar residues" evidence="1">
    <location>
        <begin position="1058"/>
        <end position="1072"/>
    </location>
</feature>
<feature type="compositionally biased region" description="Acidic residues" evidence="1">
    <location>
        <begin position="1076"/>
        <end position="1086"/>
    </location>
</feature>
<dbReference type="GeneID" id="103554144"/>
<feature type="compositionally biased region" description="Acidic residues" evidence="1">
    <location>
        <begin position="1008"/>
        <end position="1021"/>
    </location>
</feature>
<feature type="compositionally biased region" description="Basic and acidic residues" evidence="1">
    <location>
        <begin position="1087"/>
        <end position="1107"/>
    </location>
</feature>
<feature type="compositionally biased region" description="Basic and acidic residues" evidence="1">
    <location>
        <begin position="1115"/>
        <end position="1124"/>
    </location>
</feature>
<proteinExistence type="predicted"/>
<name>A0ABM4M6A9_EQUPR</name>
<feature type="domain" description="DUF4590" evidence="2">
    <location>
        <begin position="328"/>
        <end position="440"/>
    </location>
</feature>
<feature type="compositionally biased region" description="Low complexity" evidence="1">
    <location>
        <begin position="637"/>
        <end position="649"/>
    </location>
</feature>
<feature type="region of interest" description="Disordered" evidence="1">
    <location>
        <begin position="1225"/>
        <end position="1333"/>
    </location>
</feature>
<feature type="region of interest" description="Disordered" evidence="1">
    <location>
        <begin position="1474"/>
        <end position="1593"/>
    </location>
</feature>
<feature type="compositionally biased region" description="Basic and acidic residues" evidence="1">
    <location>
        <begin position="1146"/>
        <end position="1165"/>
    </location>
</feature>
<evidence type="ECO:0000256" key="1">
    <source>
        <dbReference type="SAM" id="MobiDB-lite"/>
    </source>
</evidence>
<feature type="region of interest" description="Disordered" evidence="1">
    <location>
        <begin position="772"/>
        <end position="799"/>
    </location>
</feature>
<evidence type="ECO:0000313" key="3">
    <source>
        <dbReference type="Proteomes" id="UP001652662"/>
    </source>
</evidence>
<feature type="compositionally biased region" description="Basic and acidic residues" evidence="1">
    <location>
        <begin position="1572"/>
        <end position="1583"/>
    </location>
</feature>
<dbReference type="Pfam" id="PF15257">
    <property type="entry name" value="DUF4590"/>
    <property type="match status" value="1"/>
</dbReference>
<feature type="compositionally biased region" description="Basic and acidic residues" evidence="1">
    <location>
        <begin position="782"/>
        <end position="792"/>
    </location>
</feature>
<feature type="compositionally biased region" description="Basic and acidic residues" evidence="1">
    <location>
        <begin position="1538"/>
        <end position="1555"/>
    </location>
</feature>
<evidence type="ECO:0000313" key="4">
    <source>
        <dbReference type="RefSeq" id="XP_070448226.1"/>
    </source>
</evidence>